<comment type="caution">
    <text evidence="2">The sequence shown here is derived from an EMBL/GenBank/DDBJ whole genome shotgun (WGS) entry which is preliminary data.</text>
</comment>
<evidence type="ECO:0000256" key="1">
    <source>
        <dbReference type="SAM" id="MobiDB-lite"/>
    </source>
</evidence>
<feature type="region of interest" description="Disordered" evidence="1">
    <location>
        <begin position="116"/>
        <end position="139"/>
    </location>
</feature>
<evidence type="ECO:0000313" key="3">
    <source>
        <dbReference type="Proteomes" id="UP001341840"/>
    </source>
</evidence>
<name>A0ABU6VNS1_9FABA</name>
<gene>
    <name evidence="2" type="ORF">PIB30_068063</name>
</gene>
<reference evidence="2 3" key="1">
    <citation type="journal article" date="2023" name="Plants (Basel)">
        <title>Bridging the Gap: Combining Genomics and Transcriptomics Approaches to Understand Stylosanthes scabra, an Orphan Legume from the Brazilian Caatinga.</title>
        <authorList>
            <person name="Ferreira-Neto J.R.C."/>
            <person name="da Silva M.D."/>
            <person name="Binneck E."/>
            <person name="de Melo N.F."/>
            <person name="da Silva R.H."/>
            <person name="de Melo A.L.T.M."/>
            <person name="Pandolfi V."/>
            <person name="Bustamante F.O."/>
            <person name="Brasileiro-Vidal A.C."/>
            <person name="Benko-Iseppon A.M."/>
        </authorList>
    </citation>
    <scope>NUCLEOTIDE SEQUENCE [LARGE SCALE GENOMIC DNA]</scope>
    <source>
        <tissue evidence="2">Leaves</tissue>
    </source>
</reference>
<organism evidence="2 3">
    <name type="scientific">Stylosanthes scabra</name>
    <dbReference type="NCBI Taxonomy" id="79078"/>
    <lineage>
        <taxon>Eukaryota</taxon>
        <taxon>Viridiplantae</taxon>
        <taxon>Streptophyta</taxon>
        <taxon>Embryophyta</taxon>
        <taxon>Tracheophyta</taxon>
        <taxon>Spermatophyta</taxon>
        <taxon>Magnoliopsida</taxon>
        <taxon>eudicotyledons</taxon>
        <taxon>Gunneridae</taxon>
        <taxon>Pentapetalae</taxon>
        <taxon>rosids</taxon>
        <taxon>fabids</taxon>
        <taxon>Fabales</taxon>
        <taxon>Fabaceae</taxon>
        <taxon>Papilionoideae</taxon>
        <taxon>50 kb inversion clade</taxon>
        <taxon>dalbergioids sensu lato</taxon>
        <taxon>Dalbergieae</taxon>
        <taxon>Pterocarpus clade</taxon>
        <taxon>Stylosanthes</taxon>
    </lineage>
</organism>
<sequence length="157" mass="18467">MAKEFIHHEEVSRMVATTKNPQTHTAPQKFNNYTPLVAPITEIYQQIFKKSVLPRARPLKGRTQNVRNRSLFCDYHRGYEHKTQDYYDLKDAIEYAIRDGKLSRFAKIIWEPKSSDRERSLKPETRNPRNQRDEDEESMTMVNVITGSSAVINLNWP</sequence>
<evidence type="ECO:0000313" key="2">
    <source>
        <dbReference type="EMBL" id="MED6174328.1"/>
    </source>
</evidence>
<accession>A0ABU6VNS1</accession>
<dbReference type="Proteomes" id="UP001341840">
    <property type="component" value="Unassembled WGS sequence"/>
</dbReference>
<feature type="compositionally biased region" description="Basic and acidic residues" evidence="1">
    <location>
        <begin position="116"/>
        <end position="132"/>
    </location>
</feature>
<protein>
    <submittedName>
        <fullName evidence="2">Uncharacterized protein</fullName>
    </submittedName>
</protein>
<keyword evidence="3" id="KW-1185">Reference proteome</keyword>
<dbReference type="EMBL" id="JASCZI010151757">
    <property type="protein sequence ID" value="MED6174328.1"/>
    <property type="molecule type" value="Genomic_DNA"/>
</dbReference>
<proteinExistence type="predicted"/>